<evidence type="ECO:0000313" key="3">
    <source>
        <dbReference type="Proteomes" id="UP001295444"/>
    </source>
</evidence>
<evidence type="ECO:0000313" key="2">
    <source>
        <dbReference type="EMBL" id="CAH2296258.1"/>
    </source>
</evidence>
<protein>
    <submittedName>
        <fullName evidence="2">Uncharacterized protein</fullName>
    </submittedName>
</protein>
<dbReference type="EMBL" id="OW240916">
    <property type="protein sequence ID" value="CAH2296258.1"/>
    <property type="molecule type" value="Genomic_DNA"/>
</dbReference>
<feature type="compositionally biased region" description="Basic residues" evidence="1">
    <location>
        <begin position="67"/>
        <end position="76"/>
    </location>
</feature>
<keyword evidence="3" id="KW-1185">Reference proteome</keyword>
<dbReference type="Proteomes" id="UP001295444">
    <property type="component" value="Chromosome 05"/>
</dbReference>
<reference evidence="2" key="1">
    <citation type="submission" date="2022-03" db="EMBL/GenBank/DDBJ databases">
        <authorList>
            <person name="Alioto T."/>
            <person name="Alioto T."/>
            <person name="Gomez Garrido J."/>
        </authorList>
    </citation>
    <scope>NUCLEOTIDE SEQUENCE</scope>
</reference>
<name>A0AAD1SAV2_PELCU</name>
<sequence length="136" mass="15419">MAAARNPDPWAPHEDNITRAFDRFWMQFWEKFAEQPQGPSIRDPVQKLPATKAPQPAPLSGAERLIIMKRRRKARNIPRISTSRPTTKAHSPGTQSTQVRLLSHSSQPRMPSTPRRHRLPAHTLSDPAQTTHSTHA</sequence>
<organism evidence="2 3">
    <name type="scientific">Pelobates cultripes</name>
    <name type="common">Western spadefoot toad</name>
    <dbReference type="NCBI Taxonomy" id="61616"/>
    <lineage>
        <taxon>Eukaryota</taxon>
        <taxon>Metazoa</taxon>
        <taxon>Chordata</taxon>
        <taxon>Craniata</taxon>
        <taxon>Vertebrata</taxon>
        <taxon>Euteleostomi</taxon>
        <taxon>Amphibia</taxon>
        <taxon>Batrachia</taxon>
        <taxon>Anura</taxon>
        <taxon>Pelobatoidea</taxon>
        <taxon>Pelobatidae</taxon>
        <taxon>Pelobates</taxon>
    </lineage>
</organism>
<feature type="compositionally biased region" description="Polar residues" evidence="1">
    <location>
        <begin position="126"/>
        <end position="136"/>
    </location>
</feature>
<accession>A0AAD1SAV2</accession>
<evidence type="ECO:0000256" key="1">
    <source>
        <dbReference type="SAM" id="MobiDB-lite"/>
    </source>
</evidence>
<proteinExistence type="predicted"/>
<gene>
    <name evidence="2" type="ORF">PECUL_23A038216</name>
</gene>
<dbReference type="AlphaFoldDB" id="A0AAD1SAV2"/>
<feature type="compositionally biased region" description="Polar residues" evidence="1">
    <location>
        <begin position="79"/>
        <end position="110"/>
    </location>
</feature>
<feature type="region of interest" description="Disordered" evidence="1">
    <location>
        <begin position="35"/>
        <end position="136"/>
    </location>
</feature>